<proteinExistence type="predicted"/>
<dbReference type="AlphaFoldDB" id="A0A915WSX2"/>
<dbReference type="GeneID" id="74568416"/>
<reference evidence="3" key="1">
    <citation type="journal article" date="2022" name="Int. J. Syst. Evol. Microbiol.">
        <title>Nanobdella aerobiophila gen. nov., sp. nov., a thermoacidophilic, obligate ectosymbiotic archaeon, and proposal of Nanobdellaceae fam. nov., Nanobdellales ord. nov. and Nanobdellia class. nov.</title>
        <authorList>
            <person name="Kato S."/>
            <person name="Ogasawara A."/>
            <person name="Itoh T."/>
            <person name="Sakai H.D."/>
            <person name="Shimizu M."/>
            <person name="Yuki M."/>
            <person name="Kaneko M."/>
            <person name="Takashina T."/>
            <person name="Ohkuma M."/>
        </authorList>
    </citation>
    <scope>NUCLEOTIDE SEQUENCE [LARGE SCALE GENOMIC DNA]</scope>
    <source>
        <strain evidence="3">MJ1</strain>
    </source>
</reference>
<evidence type="ECO:0000313" key="3">
    <source>
        <dbReference type="Proteomes" id="UP001055553"/>
    </source>
</evidence>
<organism evidence="2 3">
    <name type="scientific">Nanobdella aerobiophila</name>
    <dbReference type="NCBI Taxonomy" id="2586965"/>
    <lineage>
        <taxon>Archaea</taxon>
        <taxon>Nanobdellota</taxon>
        <taxon>Nanobdellia</taxon>
        <taxon>Nanobdellales</taxon>
        <taxon>Nanobdellaceae</taxon>
        <taxon>Nanobdella</taxon>
    </lineage>
</organism>
<feature type="transmembrane region" description="Helical" evidence="1">
    <location>
        <begin position="7"/>
        <end position="26"/>
    </location>
</feature>
<name>A0A915WSX2_9ARCH</name>
<evidence type="ECO:0000256" key="1">
    <source>
        <dbReference type="SAM" id="Phobius"/>
    </source>
</evidence>
<dbReference type="EMBL" id="AP019769">
    <property type="protein sequence ID" value="BBL45627.1"/>
    <property type="molecule type" value="Genomic_DNA"/>
</dbReference>
<evidence type="ECO:0000313" key="2">
    <source>
        <dbReference type="EMBL" id="BBL45627.1"/>
    </source>
</evidence>
<dbReference type="Proteomes" id="UP001055553">
    <property type="component" value="Chromosome"/>
</dbReference>
<keyword evidence="1" id="KW-0812">Transmembrane</keyword>
<gene>
    <name evidence="2" type="ORF">MJ1_0469</name>
</gene>
<keyword evidence="1" id="KW-1133">Transmembrane helix</keyword>
<dbReference type="KEGG" id="naer:MJ1_0469"/>
<protein>
    <submittedName>
        <fullName evidence="2">Uncharacterized protein</fullName>
    </submittedName>
</protein>
<sequence>MSKGQTVLVGFFFILLGIIFFIYWLILPAQYKPIVLQSLINGTNLPLLYPTNVSSAPSQYIFQNIELSNSYSYYYIANNYTIGNYINYYQIPIGNINFNTNVFYGVEEKNIYFYYNSTEYSAINISFLESCNNGQFNIYINNYKIYGSCTNNLVSIFVPGSYLNNGDNNIKIEFVPDSLIFNSHGSLNNLDINYLIVSSLNFNYYYVSGDSVLYYNFCPYQPQDVDLTVNGNSIYLYSCSNTISLNQYLNIGNNLISLTSNYPIDIQNLYIESSSNVFYLSFPNNLSNNILDIIVSQGSGELAINQNCYYNINSTQLEYSINISDCILSQNLLALKPYNYLYISMLQLS</sequence>
<dbReference type="RefSeq" id="WP_258392943.1">
    <property type="nucleotide sequence ID" value="NZ_AP019769.1"/>
</dbReference>
<accession>A0A915WSX2</accession>
<keyword evidence="1" id="KW-0472">Membrane</keyword>
<keyword evidence="3" id="KW-1185">Reference proteome</keyword>